<sequence length="115" mass="12523">MLPRTSKKLRHGEPAGPGESYSHAIAEALSAEMGRSRRSIKTLSRWTGASDRTVQNWLSAVRGPSGPHLVELARHSDAVHEAFLSLTGRLEDARPRIEMSAALIQEGLNLLTGKD</sequence>
<feature type="compositionally biased region" description="Basic residues" evidence="1">
    <location>
        <begin position="1"/>
        <end position="10"/>
    </location>
</feature>
<protein>
    <recommendedName>
        <fullName evidence="4">XRE family transcriptional regulator</fullName>
    </recommendedName>
</protein>
<dbReference type="Proteomes" id="UP000008316">
    <property type="component" value="Chromosome 1"/>
</dbReference>
<evidence type="ECO:0008006" key="4">
    <source>
        <dbReference type="Google" id="ProtNLM"/>
    </source>
</evidence>
<dbReference type="EMBL" id="CP002599">
    <property type="protein sequence ID" value="AEA58712.1"/>
    <property type="molecule type" value="Genomic_DNA"/>
</dbReference>
<organism evidence="2 3">
    <name type="scientific">Burkholderia gladioli (strain BSR3)</name>
    <dbReference type="NCBI Taxonomy" id="999541"/>
    <lineage>
        <taxon>Bacteria</taxon>
        <taxon>Pseudomonadati</taxon>
        <taxon>Pseudomonadota</taxon>
        <taxon>Betaproteobacteria</taxon>
        <taxon>Burkholderiales</taxon>
        <taxon>Burkholderiaceae</taxon>
        <taxon>Burkholderia</taxon>
    </lineage>
</organism>
<accession>F2LGK2</accession>
<evidence type="ECO:0000313" key="2">
    <source>
        <dbReference type="EMBL" id="AEA58712.1"/>
    </source>
</evidence>
<dbReference type="RefSeq" id="WP_013696094.1">
    <property type="nucleotide sequence ID" value="NC_015381.1"/>
</dbReference>
<reference evidence="2 3" key="1">
    <citation type="journal article" date="2011" name="J. Bacteriol.">
        <title>Complete genome sequence of Burkholderia gladioli BSR3.</title>
        <authorList>
            <person name="Seo Y.S."/>
            <person name="Lim J."/>
            <person name="Choi B.S."/>
            <person name="Kim H."/>
            <person name="Goo E."/>
            <person name="Lee B."/>
            <person name="Lim J.S."/>
            <person name="Choi I.Y."/>
            <person name="Moon J.S."/>
            <person name="Kim J."/>
            <person name="Hwang I."/>
        </authorList>
    </citation>
    <scope>NUCLEOTIDE SEQUENCE [LARGE SCALE GENOMIC DNA]</scope>
    <source>
        <strain evidence="2 3">BSR3</strain>
    </source>
</reference>
<dbReference type="eggNOG" id="ENOG5032TRN">
    <property type="taxonomic scope" value="Bacteria"/>
</dbReference>
<dbReference type="AlphaFoldDB" id="F2LGK2"/>
<evidence type="ECO:0000313" key="3">
    <source>
        <dbReference type="Proteomes" id="UP000008316"/>
    </source>
</evidence>
<name>F2LGK2_BURGS</name>
<gene>
    <name evidence="2" type="ordered locus">bgla_1g00070</name>
</gene>
<dbReference type="KEGG" id="bgd:bgla_1g00070"/>
<dbReference type="HOGENOM" id="CLU_140191_0_0_4"/>
<keyword evidence="3" id="KW-1185">Reference proteome</keyword>
<feature type="region of interest" description="Disordered" evidence="1">
    <location>
        <begin position="1"/>
        <end position="22"/>
    </location>
</feature>
<evidence type="ECO:0000256" key="1">
    <source>
        <dbReference type="SAM" id="MobiDB-lite"/>
    </source>
</evidence>
<dbReference type="STRING" id="999541.bgla_1g00070"/>
<proteinExistence type="predicted"/>